<dbReference type="EMBL" id="LVHF01000011">
    <property type="protein sequence ID" value="OAN19035.1"/>
    <property type="molecule type" value="Genomic_DNA"/>
</dbReference>
<dbReference type="Pfam" id="PF16537">
    <property type="entry name" value="T2SSB"/>
    <property type="match status" value="1"/>
</dbReference>
<feature type="compositionally biased region" description="Polar residues" evidence="1">
    <location>
        <begin position="151"/>
        <end position="162"/>
    </location>
</feature>
<dbReference type="GO" id="GO:0015627">
    <property type="term" value="C:type II protein secretion system complex"/>
    <property type="evidence" value="ECO:0007669"/>
    <property type="project" value="InterPro"/>
</dbReference>
<organism evidence="3 4">
    <name type="scientific">Photobacterium jeanii</name>
    <dbReference type="NCBI Taxonomy" id="858640"/>
    <lineage>
        <taxon>Bacteria</taxon>
        <taxon>Pseudomonadati</taxon>
        <taxon>Pseudomonadota</taxon>
        <taxon>Gammaproteobacteria</taxon>
        <taxon>Vibrionales</taxon>
        <taxon>Vibrionaceae</taxon>
        <taxon>Photobacterium</taxon>
    </lineage>
</organism>
<sequence length="314" mass="34783">MSKLFKAIAQSEQGYQRQSAVATPRFTPSQPMEASQRWWLPATLFVLPSVMVVGYSALASMWAGHTVNPQVNAATMNREIVNSEIVVTTSEHEASEGEVHQVQSLLDGELRDVTFLPYPELVTETLPEANWVQAFDNADPYPEERSPRYEASSSTQTVQPATPKSVAPKPRVVSSQPQNSGWDLDKLDLSELSPELAVQLRSAIEATEDESTAEMTESEPTPSQVAQALAQRPVPQVIAIGDLPAAVQSRLPTLNLQTHIYSSSPKSRWIKVNGREVFEGDKIAQGITLRRIEPRQIVFDFEEYLVAMPALSQW</sequence>
<feature type="region of interest" description="Disordered" evidence="1">
    <location>
        <begin position="138"/>
        <end position="184"/>
    </location>
</feature>
<name>A0A178KQ20_9GAMM</name>
<dbReference type="Proteomes" id="UP000078503">
    <property type="component" value="Unassembled WGS sequence"/>
</dbReference>
<keyword evidence="4" id="KW-1185">Reference proteome</keyword>
<dbReference type="OrthoDB" id="5432325at2"/>
<dbReference type="InterPro" id="IPR032389">
    <property type="entry name" value="GspB_C"/>
</dbReference>
<dbReference type="RefSeq" id="WP_068326502.1">
    <property type="nucleotide sequence ID" value="NZ_LVHF01000011.1"/>
</dbReference>
<reference evidence="3 4" key="1">
    <citation type="submission" date="2016-03" db="EMBL/GenBank/DDBJ databases">
        <title>Photobacterium proteolyticum sp. nov. a protease producing bacterium isolated from ocean sediments of Laizhou Bay.</title>
        <authorList>
            <person name="Li Y."/>
        </authorList>
    </citation>
    <scope>NUCLEOTIDE SEQUENCE [LARGE SCALE GENOMIC DNA]</scope>
    <source>
        <strain evidence="3 4">R-40508</strain>
    </source>
</reference>
<evidence type="ECO:0000256" key="1">
    <source>
        <dbReference type="SAM" id="MobiDB-lite"/>
    </source>
</evidence>
<evidence type="ECO:0000259" key="2">
    <source>
        <dbReference type="Pfam" id="PF16537"/>
    </source>
</evidence>
<comment type="caution">
    <text evidence="3">The sequence shown here is derived from an EMBL/GenBank/DDBJ whole genome shotgun (WGS) entry which is preliminary data.</text>
</comment>
<feature type="domain" description="Type II secretion system protein GspB C-terminal" evidence="2">
    <location>
        <begin position="251"/>
        <end position="310"/>
    </location>
</feature>
<dbReference type="AlphaFoldDB" id="A0A178KQ20"/>
<proteinExistence type="predicted"/>
<evidence type="ECO:0000313" key="4">
    <source>
        <dbReference type="Proteomes" id="UP000078503"/>
    </source>
</evidence>
<dbReference type="STRING" id="858640.A3K86_01275"/>
<accession>A0A178KQ20</accession>
<gene>
    <name evidence="3" type="ORF">A3K86_01275</name>
</gene>
<evidence type="ECO:0000313" key="3">
    <source>
        <dbReference type="EMBL" id="OAN19035.1"/>
    </source>
</evidence>
<protein>
    <recommendedName>
        <fullName evidence="2">Type II secretion system protein GspB C-terminal domain-containing protein</fullName>
    </recommendedName>
</protein>